<keyword evidence="4" id="KW-1185">Reference proteome</keyword>
<name>A0A561WKK9_ACTTI</name>
<feature type="region of interest" description="Disordered" evidence="1">
    <location>
        <begin position="67"/>
        <end position="96"/>
    </location>
</feature>
<keyword evidence="2" id="KW-0472">Membrane</keyword>
<proteinExistence type="predicted"/>
<dbReference type="RefSeq" id="WP_122977515.1">
    <property type="nucleotide sequence ID" value="NZ_BOMX01000075.1"/>
</dbReference>
<dbReference type="Proteomes" id="UP000320239">
    <property type="component" value="Unassembled WGS sequence"/>
</dbReference>
<evidence type="ECO:0000313" key="3">
    <source>
        <dbReference type="EMBL" id="TWG24398.1"/>
    </source>
</evidence>
<sequence>MHRIAVFGMDLLAVGLLVFGLYFPRHRRRNLIVAYLGVNVGVLAVAGSLSSSAVGAGLGPGLLGVLSPRSPRAPGPAPVRDRAGGPGPSGPPAPGW</sequence>
<protein>
    <submittedName>
        <fullName evidence="3">Uncharacterized protein DUF4956</fullName>
    </submittedName>
</protein>
<keyword evidence="2" id="KW-1133">Transmembrane helix</keyword>
<dbReference type="InterPro" id="IPR032531">
    <property type="entry name" value="DUF4956"/>
</dbReference>
<evidence type="ECO:0000256" key="1">
    <source>
        <dbReference type="SAM" id="MobiDB-lite"/>
    </source>
</evidence>
<accession>A0A561WKK9</accession>
<organism evidence="3 4">
    <name type="scientific">Actinoplanes teichomyceticus</name>
    <dbReference type="NCBI Taxonomy" id="1867"/>
    <lineage>
        <taxon>Bacteria</taxon>
        <taxon>Bacillati</taxon>
        <taxon>Actinomycetota</taxon>
        <taxon>Actinomycetes</taxon>
        <taxon>Micromonosporales</taxon>
        <taxon>Micromonosporaceae</taxon>
        <taxon>Actinoplanes</taxon>
    </lineage>
</organism>
<dbReference type="Pfam" id="PF16316">
    <property type="entry name" value="DUF4956"/>
    <property type="match status" value="1"/>
</dbReference>
<dbReference type="OrthoDB" id="3827267at2"/>
<evidence type="ECO:0000313" key="4">
    <source>
        <dbReference type="Proteomes" id="UP000320239"/>
    </source>
</evidence>
<reference evidence="3 4" key="1">
    <citation type="submission" date="2019-06" db="EMBL/GenBank/DDBJ databases">
        <title>Sequencing the genomes of 1000 actinobacteria strains.</title>
        <authorList>
            <person name="Klenk H.-P."/>
        </authorList>
    </citation>
    <scope>NUCLEOTIDE SEQUENCE [LARGE SCALE GENOMIC DNA]</scope>
    <source>
        <strain evidence="3 4">DSM 43866</strain>
    </source>
</reference>
<feature type="transmembrane region" description="Helical" evidence="2">
    <location>
        <begin position="6"/>
        <end position="24"/>
    </location>
</feature>
<gene>
    <name evidence="3" type="ORF">FHX34_102954</name>
</gene>
<comment type="caution">
    <text evidence="3">The sequence shown here is derived from an EMBL/GenBank/DDBJ whole genome shotgun (WGS) entry which is preliminary data.</text>
</comment>
<dbReference type="EMBL" id="VIWY01000002">
    <property type="protein sequence ID" value="TWG24398.1"/>
    <property type="molecule type" value="Genomic_DNA"/>
</dbReference>
<evidence type="ECO:0000256" key="2">
    <source>
        <dbReference type="SAM" id="Phobius"/>
    </source>
</evidence>
<feature type="transmembrane region" description="Helical" evidence="2">
    <location>
        <begin position="31"/>
        <end position="58"/>
    </location>
</feature>
<keyword evidence="2" id="KW-0812">Transmembrane</keyword>
<dbReference type="AlphaFoldDB" id="A0A561WKK9"/>